<evidence type="ECO:0000256" key="3">
    <source>
        <dbReference type="SAM" id="Coils"/>
    </source>
</evidence>
<feature type="compositionally biased region" description="Basic and acidic residues" evidence="4">
    <location>
        <begin position="1659"/>
        <end position="1674"/>
    </location>
</feature>
<dbReference type="PANTHER" id="PTHR32258:SF6">
    <property type="entry name" value="PROTEIN NETWORKED 1A"/>
    <property type="match status" value="1"/>
</dbReference>
<dbReference type="InterPro" id="IPR011684">
    <property type="entry name" value="NAB"/>
</dbReference>
<proteinExistence type="inferred from homology"/>
<evidence type="ECO:0000313" key="7">
    <source>
        <dbReference type="Proteomes" id="UP001281410"/>
    </source>
</evidence>
<feature type="coiled-coil region" evidence="3">
    <location>
        <begin position="1050"/>
        <end position="1116"/>
    </location>
</feature>
<evidence type="ECO:0000256" key="1">
    <source>
        <dbReference type="ARBA" id="ARBA00023054"/>
    </source>
</evidence>
<accession>A0AAD9ZTI5</accession>
<comment type="similarity">
    <text evidence="2">Belongs to the NET family.</text>
</comment>
<feature type="compositionally biased region" description="Basic and acidic residues" evidence="4">
    <location>
        <begin position="1732"/>
        <end position="1772"/>
    </location>
</feature>
<dbReference type="InterPro" id="IPR051861">
    <property type="entry name" value="NET_actin-binding_domain"/>
</dbReference>
<dbReference type="GO" id="GO:0051015">
    <property type="term" value="F:actin filament binding"/>
    <property type="evidence" value="ECO:0007669"/>
    <property type="project" value="TreeGrafter"/>
</dbReference>
<dbReference type="EMBL" id="JANJYJ010000009">
    <property type="protein sequence ID" value="KAK3190115.1"/>
    <property type="molecule type" value="Genomic_DNA"/>
</dbReference>
<dbReference type="Proteomes" id="UP001281410">
    <property type="component" value="Unassembled WGS sequence"/>
</dbReference>
<protein>
    <recommendedName>
        <fullName evidence="5">NAB domain-containing protein</fullName>
    </recommendedName>
</protein>
<feature type="region of interest" description="Disordered" evidence="4">
    <location>
        <begin position="1729"/>
        <end position="1773"/>
    </location>
</feature>
<dbReference type="Gene3D" id="1.10.287.1490">
    <property type="match status" value="1"/>
</dbReference>
<evidence type="ECO:0000256" key="2">
    <source>
        <dbReference type="ARBA" id="ARBA00038006"/>
    </source>
</evidence>
<feature type="compositionally biased region" description="Polar residues" evidence="4">
    <location>
        <begin position="1678"/>
        <end position="1688"/>
    </location>
</feature>
<feature type="coiled-coil region" evidence="3">
    <location>
        <begin position="1376"/>
        <end position="1438"/>
    </location>
</feature>
<sequence>MASLLNQESRRKYSWWWDSHISPKNSKWLQENLTDMDAKVKAMIKLIEEDADSFARRAEMYYKKRPELMKLVEEFYRAYRALAERYDHATVELRQAHRTMAEAFPNQYAMHDDQPTGSSGPGAEPQTPEMPHPVRALIDPDDLQKDALGLSSTNLHALKKNGGYSEDSDSGISKKGLKQLNEIFGSGERKNGLKVHEAEESKQSLQDRFSHFSTENQNLKTQIPSESEHRGKAESEVEALKKTLAEIQAEKEAVLLQYQQSFQKFSSLENELKHLQKDAGGLDDRASKADIEIKVLNETLVKLEAERDAGLLQYNNCLERIATLETMISQSQEDARGLNERASKAEIEAQSLKQELSRLEAEKEAGLLQYRQCLEMIFALENKISLAEESSKMLNEQTERAETEVQTLKQALARLNEEKEAAAFQYEQCMDKIAKLESEIFRSQEDAKRLSSEVLLGVAKLKTAEQQCVLLESSNQFLQVEADNLAQKIAMKDQELSEKQTELEKVQTLMRDEHSRFVQIEAALQNLQKLHSQSQEEQQALTLELQNKLQTLKDLEICNHGLEEDNRQVRKENQNLHELNHSSTISIKNLQIEIINLKEMKEKLEKEIALQVEKSTSLQQEVLHLKEEMMELNTRYQALVEQVLSVGLKPESLESSVKVLQDENLKLKEVCRKHTDEREVLCEKLKDMDNLSERNVILQSSLSELNGKLGGSSERVKELQESCQFLREDKSSLVTEKATLLSQLQIMTENMQKLLEKNVSLEKSLSGANVELEGLKAKSKSLQEFCQLLKNEKSNLQNERGTLVSKLEIIERRLGNLENRFTKLEEKYVDLEKKKESTLCQVEELRGSLSAEQQERASYEHSSESRMADLENHVHLLQEESKLRKKEFEEELDKAVNSQVEIFILQKFLKDLEEKNLSLTIECQKHVETSKLSNKLISELETENLEQQVETEFLLDEIEKLRVGIYQVFRAVQLDPVNWHEDKMEQRQIPIPHILYNVEDLKSSLLRNEDEKQQLIVENSVLLTLLGQLRLEGAEFESEKKIVEQEFRILTEQQAMLQKDKRELVEMNSQLMLEVSDGEQRQVALKSDLDSQGVKLVNLQESYVELQEENSKMLEENGLLLEKFLSLKEEMCVLEEENRVIFHEAVDLNSLSLVFKSISIEKAEEVKALTEDLNGLHVINCDLMEKVELLGEKLRVNEAEGQHLNETVEKLCKELHEVKDLNVQLNNQISTDQDSLRQKATELLEVEQKLKATHNLNGELWRTVEDLKKECEELKLVKENVEKRVSKMSEDFTKQKSEIECLNEVNRRLETEVGILREEIEEGRFREVYLSSELQERNNEFEIWDAEAAAFYFDLQISSIREVLLENKVQELTGVCESLEGEKASKSVEIVQMKEKVGFLEGEIGQLKAQLSSYVPAIASLRDNIASLEHNVRHHELHCPADKGELILEKAGQLLPMSYQEQKEIKSIEVADGISELQEIQTRIRAVEKVVVEEMERFTTRESSDASIKVENAMTETEDLKRSTPHLEKSLQKEEVELEDDFTDHVRLQKSKQEISEVGNKTSMKDIPLDQASDSSFYGRSKRGNSETNDQMLGLWESAEQDWNPHPTVDGTRKQAAAPMENRVRRHSKDMKLKNPPSELQVEKELGVDKLEVSSSNREPSKEGNTKKILERLASDAQKLTSLQTSVQDLKKKLETSKRSKKTNDPEYERIRGQLRDVEEAVLQLADSNLKLTRDTEESRSSSSSDRKSSPRIEEAGDISRNKVTEEARKGSETIGRLQLEMQSILYVMLKLEDEEDNTTKDKFRFSESKTGSLLRDFIHSGGGGRSSGGRRKKKGCLCGCVRPSTNED</sequence>
<dbReference type="Pfam" id="PF07765">
    <property type="entry name" value="KIP1"/>
    <property type="match status" value="1"/>
</dbReference>
<feature type="compositionally biased region" description="Basic and acidic residues" evidence="4">
    <location>
        <begin position="1689"/>
        <end position="1713"/>
    </location>
</feature>
<feature type="region of interest" description="Disordered" evidence="4">
    <location>
        <begin position="1601"/>
        <end position="1713"/>
    </location>
</feature>
<comment type="caution">
    <text evidence="6">The sequence shown here is derived from an EMBL/GenBank/DDBJ whole genome shotgun (WGS) entry which is preliminary data.</text>
</comment>
<feature type="region of interest" description="Disordered" evidence="4">
    <location>
        <begin position="213"/>
        <end position="232"/>
    </location>
</feature>
<feature type="coiled-coil region" evidence="3">
    <location>
        <begin position="1264"/>
        <end position="1319"/>
    </location>
</feature>
<dbReference type="PANTHER" id="PTHR32258">
    <property type="entry name" value="PROTEIN NETWORKED 4A"/>
    <property type="match status" value="1"/>
</dbReference>
<dbReference type="PROSITE" id="PS51774">
    <property type="entry name" value="NAB"/>
    <property type="match status" value="1"/>
</dbReference>
<feature type="compositionally biased region" description="Basic and acidic residues" evidence="4">
    <location>
        <begin position="1641"/>
        <end position="1652"/>
    </location>
</feature>
<feature type="compositionally biased region" description="Polar residues" evidence="4">
    <location>
        <begin position="213"/>
        <end position="225"/>
    </location>
</feature>
<feature type="coiled-coil region" evidence="3">
    <location>
        <begin position="878"/>
        <end position="929"/>
    </location>
</feature>
<feature type="region of interest" description="Disordered" evidence="4">
    <location>
        <begin position="1551"/>
        <end position="1588"/>
    </location>
</feature>
<evidence type="ECO:0000313" key="6">
    <source>
        <dbReference type="EMBL" id="KAK3190115.1"/>
    </source>
</evidence>
<feature type="region of interest" description="Disordered" evidence="4">
    <location>
        <begin position="1815"/>
        <end position="1849"/>
    </location>
</feature>
<name>A0AAD9ZTI5_9ROSI</name>
<gene>
    <name evidence="6" type="ORF">Dsin_029676</name>
</gene>
<dbReference type="GO" id="GO:0005886">
    <property type="term" value="C:plasma membrane"/>
    <property type="evidence" value="ECO:0007669"/>
    <property type="project" value="TreeGrafter"/>
</dbReference>
<keyword evidence="1 3" id="KW-0175">Coiled coil</keyword>
<evidence type="ECO:0000256" key="4">
    <source>
        <dbReference type="SAM" id="MobiDB-lite"/>
    </source>
</evidence>
<keyword evidence="7" id="KW-1185">Reference proteome</keyword>
<organism evidence="6 7">
    <name type="scientific">Dipteronia sinensis</name>
    <dbReference type="NCBI Taxonomy" id="43782"/>
    <lineage>
        <taxon>Eukaryota</taxon>
        <taxon>Viridiplantae</taxon>
        <taxon>Streptophyta</taxon>
        <taxon>Embryophyta</taxon>
        <taxon>Tracheophyta</taxon>
        <taxon>Spermatophyta</taxon>
        <taxon>Magnoliopsida</taxon>
        <taxon>eudicotyledons</taxon>
        <taxon>Gunneridae</taxon>
        <taxon>Pentapetalae</taxon>
        <taxon>rosids</taxon>
        <taxon>malvids</taxon>
        <taxon>Sapindales</taxon>
        <taxon>Sapindaceae</taxon>
        <taxon>Hippocastanoideae</taxon>
        <taxon>Acereae</taxon>
        <taxon>Dipteronia</taxon>
    </lineage>
</organism>
<reference evidence="6" key="1">
    <citation type="journal article" date="2023" name="Plant J.">
        <title>Genome sequences and population genomics provide insights into the demographic history, inbreeding, and mutation load of two 'living fossil' tree species of Dipteronia.</title>
        <authorList>
            <person name="Feng Y."/>
            <person name="Comes H.P."/>
            <person name="Chen J."/>
            <person name="Zhu S."/>
            <person name="Lu R."/>
            <person name="Zhang X."/>
            <person name="Li P."/>
            <person name="Qiu J."/>
            <person name="Olsen K.M."/>
            <person name="Qiu Y."/>
        </authorList>
    </citation>
    <scope>NUCLEOTIDE SEQUENCE</scope>
    <source>
        <strain evidence="6">NBL</strain>
    </source>
</reference>
<feature type="region of interest" description="Disordered" evidence="4">
    <location>
        <begin position="109"/>
        <end position="136"/>
    </location>
</feature>
<feature type="domain" description="NAB" evidence="5">
    <location>
        <begin position="13"/>
        <end position="93"/>
    </location>
</feature>
<evidence type="ECO:0000259" key="5">
    <source>
        <dbReference type="PROSITE" id="PS51774"/>
    </source>
</evidence>